<evidence type="ECO:0000256" key="2">
    <source>
        <dbReference type="ARBA" id="ARBA00022801"/>
    </source>
</evidence>
<dbReference type="Proteomes" id="UP000650511">
    <property type="component" value="Unassembled WGS sequence"/>
</dbReference>
<reference evidence="5" key="1">
    <citation type="journal article" date="2014" name="Int. J. Syst. Evol. Microbiol.">
        <title>Complete genome sequence of Corynebacterium casei LMG S-19264T (=DSM 44701T), isolated from a smear-ripened cheese.</title>
        <authorList>
            <consortium name="US DOE Joint Genome Institute (JGI-PGF)"/>
            <person name="Walter F."/>
            <person name="Albersmeier A."/>
            <person name="Kalinowski J."/>
            <person name="Ruckert C."/>
        </authorList>
    </citation>
    <scope>NUCLEOTIDE SEQUENCE</scope>
    <source>
        <strain evidence="5">CGMCC 1.14988</strain>
    </source>
</reference>
<accession>A0A8J3EUL5</accession>
<evidence type="ECO:0000256" key="4">
    <source>
        <dbReference type="PIRSR" id="PIRSR006356-1"/>
    </source>
</evidence>
<gene>
    <name evidence="3 5" type="primary">arcA</name>
    <name evidence="5" type="ORF">GCM10011354_17520</name>
</gene>
<dbReference type="HAMAP" id="MF_00242">
    <property type="entry name" value="Arg_deiminase"/>
    <property type="match status" value="1"/>
</dbReference>
<keyword evidence="6" id="KW-1185">Reference proteome</keyword>
<dbReference type="PIRSF" id="PIRSF006356">
    <property type="entry name" value="Arg_deiminase"/>
    <property type="match status" value="1"/>
</dbReference>
<dbReference type="UniPathway" id="UPA00254">
    <property type="reaction ID" value="UER00364"/>
</dbReference>
<reference evidence="5" key="2">
    <citation type="submission" date="2020-09" db="EMBL/GenBank/DDBJ databases">
        <authorList>
            <person name="Sun Q."/>
            <person name="Zhou Y."/>
        </authorList>
    </citation>
    <scope>NUCLEOTIDE SEQUENCE</scope>
    <source>
        <strain evidence="5">CGMCC 1.14988</strain>
    </source>
</reference>
<comment type="caution">
    <text evidence="5">The sequence shown here is derived from an EMBL/GenBank/DDBJ whole genome shotgun (WGS) entry which is preliminary data.</text>
</comment>
<dbReference type="AlphaFoldDB" id="A0A8J3EUL5"/>
<keyword evidence="2 3" id="KW-0378">Hydrolase</keyword>
<dbReference type="SUPFAM" id="SSF55909">
    <property type="entry name" value="Pentein"/>
    <property type="match status" value="1"/>
</dbReference>
<dbReference type="GO" id="GO:0016990">
    <property type="term" value="F:arginine deiminase activity"/>
    <property type="evidence" value="ECO:0007669"/>
    <property type="project" value="UniProtKB-UniRule"/>
</dbReference>
<dbReference type="Pfam" id="PF02274">
    <property type="entry name" value="ADI"/>
    <property type="match status" value="1"/>
</dbReference>
<dbReference type="EMBL" id="BMHA01000005">
    <property type="protein sequence ID" value="GGI06121.1"/>
    <property type="molecule type" value="Genomic_DNA"/>
</dbReference>
<evidence type="ECO:0000313" key="6">
    <source>
        <dbReference type="Proteomes" id="UP000650511"/>
    </source>
</evidence>
<dbReference type="PANTHER" id="PTHR47271:SF2">
    <property type="entry name" value="ARGININE DEIMINASE"/>
    <property type="match status" value="1"/>
</dbReference>
<dbReference type="Gene3D" id="1.10.3930.10">
    <property type="entry name" value="Arginine deiminase"/>
    <property type="match status" value="1"/>
</dbReference>
<dbReference type="InterPro" id="IPR003876">
    <property type="entry name" value="Arg_deiminase"/>
</dbReference>
<keyword evidence="3" id="KW-0963">Cytoplasm</keyword>
<dbReference type="RefSeq" id="WP_130648694.1">
    <property type="nucleotide sequence ID" value="NZ_BMHA01000005.1"/>
</dbReference>
<dbReference type="OrthoDB" id="9807502at2"/>
<dbReference type="PANTHER" id="PTHR47271">
    <property type="entry name" value="ARGININE DEIMINASE"/>
    <property type="match status" value="1"/>
</dbReference>
<protein>
    <recommendedName>
        <fullName evidence="3">Arginine deiminase</fullName>
        <shortName evidence="3">ADI</shortName>
        <ecNumber evidence="3">3.5.3.6</ecNumber>
    </recommendedName>
    <alternativeName>
        <fullName evidence="3">Arginine dihydrolase</fullName>
        <shortName evidence="3">AD</shortName>
    </alternativeName>
</protein>
<sequence length="416" mass="44993">MTGAAPVETSTPVTAPSVRSEVGQLRTVLLHRPGTEVERITPSNMDQLLFDELLWVEHAQAEHDAFADVLRGLDVEVLYVEALLAEVVADDAVARRVVERHVTERDCGPQAVGRIRDLLLDNPPAQLVEHLIGGVSVEEVGPGDGLVTTVSGQTQMLLQPLPNAVFTRDSSAWIGEGVVLSPMNRLVRRRETDLLRTVYSHHPRFAEAPIWFGGEGTEWFPATFEGGDLLVVGERGLAVGMSERTTPAGVEALATRLFEAGVVDRVLAVDLPKVRAAMHLDTIVTQVDVDAFITYPTMTASLRAYAVTPRPGGGLHVAEHAGFLQGLAWAAGLDHARAIEPALGSIRAEREQWNDANNTLAVRPGVVVAYERNVATNEILDTAGIEVHTIPSYELPRGRGGPRCMSCPVARDPLVR</sequence>
<name>A0A8J3EUL5_9ACTN</name>
<dbReference type="NCBIfam" id="NF002381">
    <property type="entry name" value="PRK01388.1"/>
    <property type="match status" value="1"/>
</dbReference>
<dbReference type="Gene3D" id="3.75.10.10">
    <property type="entry name" value="L-arginine/glycine Amidinotransferase, Chain A"/>
    <property type="match status" value="1"/>
</dbReference>
<dbReference type="GO" id="GO:0005737">
    <property type="term" value="C:cytoplasm"/>
    <property type="evidence" value="ECO:0007669"/>
    <property type="project" value="UniProtKB-SubCell"/>
</dbReference>
<evidence type="ECO:0000256" key="3">
    <source>
        <dbReference type="HAMAP-Rule" id="MF_00242"/>
    </source>
</evidence>
<proteinExistence type="inferred from homology"/>
<evidence type="ECO:0000313" key="5">
    <source>
        <dbReference type="EMBL" id="GGI06121.1"/>
    </source>
</evidence>
<comment type="subcellular location">
    <subcellularLocation>
        <location evidence="3">Cytoplasm</location>
    </subcellularLocation>
</comment>
<dbReference type="GO" id="GO:0019546">
    <property type="term" value="P:L-arginine deiminase pathway"/>
    <property type="evidence" value="ECO:0007669"/>
    <property type="project" value="TreeGrafter"/>
</dbReference>
<keyword evidence="3" id="KW-0056">Arginine metabolism</keyword>
<comment type="pathway">
    <text evidence="3">Amino-acid degradation; L-arginine degradation via ADI pathway; carbamoyl phosphate from L-arginine: step 1/2.</text>
</comment>
<evidence type="ECO:0000256" key="1">
    <source>
        <dbReference type="ARBA" id="ARBA00010206"/>
    </source>
</evidence>
<dbReference type="PRINTS" id="PR01466">
    <property type="entry name" value="ARGDEIMINASE"/>
</dbReference>
<organism evidence="5 6">
    <name type="scientific">Egicoccus halophilus</name>
    <dbReference type="NCBI Taxonomy" id="1670830"/>
    <lineage>
        <taxon>Bacteria</taxon>
        <taxon>Bacillati</taxon>
        <taxon>Actinomycetota</taxon>
        <taxon>Nitriliruptoria</taxon>
        <taxon>Egicoccales</taxon>
        <taxon>Egicoccaceae</taxon>
        <taxon>Egicoccus</taxon>
    </lineage>
</organism>
<comment type="similarity">
    <text evidence="1 3">Belongs to the arginine deiminase family.</text>
</comment>
<feature type="active site" description="Amidino-cysteine intermediate" evidence="3 4">
    <location>
        <position position="404"/>
    </location>
</feature>
<comment type="catalytic activity">
    <reaction evidence="3">
        <text>L-arginine + H2O = L-citrulline + NH4(+)</text>
        <dbReference type="Rhea" id="RHEA:19597"/>
        <dbReference type="ChEBI" id="CHEBI:15377"/>
        <dbReference type="ChEBI" id="CHEBI:28938"/>
        <dbReference type="ChEBI" id="CHEBI:32682"/>
        <dbReference type="ChEBI" id="CHEBI:57743"/>
        <dbReference type="EC" id="3.5.3.6"/>
    </reaction>
</comment>
<dbReference type="EC" id="3.5.3.6" evidence="3"/>